<dbReference type="Gene3D" id="1.20.140.10">
    <property type="entry name" value="Butyryl-CoA Dehydrogenase, subunit A, domain 3"/>
    <property type="match status" value="1"/>
</dbReference>
<evidence type="ECO:0000256" key="1">
    <source>
        <dbReference type="ARBA" id="ARBA00022630"/>
    </source>
</evidence>
<dbReference type="GO" id="GO:0033540">
    <property type="term" value="P:fatty acid beta-oxidation using acyl-CoA oxidase"/>
    <property type="evidence" value="ECO:0007669"/>
    <property type="project" value="TreeGrafter"/>
</dbReference>
<name>A0A383EQR8_9ZZZZ</name>
<dbReference type="InterPro" id="IPR006091">
    <property type="entry name" value="Acyl-CoA_Oxase/DH_mid-dom"/>
</dbReference>
<evidence type="ECO:0000259" key="2">
    <source>
        <dbReference type="Pfam" id="PF02770"/>
    </source>
</evidence>
<feature type="domain" description="Acyl-CoA oxidase C-alpha1" evidence="3">
    <location>
        <begin position="159"/>
        <end position="226"/>
    </location>
</feature>
<protein>
    <submittedName>
        <fullName evidence="4">Uncharacterized protein</fullName>
    </submittedName>
</protein>
<dbReference type="AlphaFoldDB" id="A0A383EQR8"/>
<dbReference type="GO" id="GO:0055088">
    <property type="term" value="P:lipid homeostasis"/>
    <property type="evidence" value="ECO:0007669"/>
    <property type="project" value="TreeGrafter"/>
</dbReference>
<dbReference type="InterPro" id="IPR046373">
    <property type="entry name" value="Acyl-CoA_Oxase/DH_mid-dom_sf"/>
</dbReference>
<dbReference type="GO" id="GO:0003997">
    <property type="term" value="F:acyl-CoA oxidase activity"/>
    <property type="evidence" value="ECO:0007669"/>
    <property type="project" value="InterPro"/>
</dbReference>
<dbReference type="Gene3D" id="2.40.110.10">
    <property type="entry name" value="Butyryl-CoA Dehydrogenase, subunit A, domain 2"/>
    <property type="match status" value="1"/>
</dbReference>
<feature type="non-terminal residue" evidence="4">
    <location>
        <position position="229"/>
    </location>
</feature>
<dbReference type="PANTHER" id="PTHR10909">
    <property type="entry name" value="ELECTRON TRANSPORT OXIDOREDUCTASE"/>
    <property type="match status" value="1"/>
</dbReference>
<dbReference type="GO" id="GO:0005504">
    <property type="term" value="F:fatty acid binding"/>
    <property type="evidence" value="ECO:0007669"/>
    <property type="project" value="TreeGrafter"/>
</dbReference>
<dbReference type="Pfam" id="PF22924">
    <property type="entry name" value="ACOX_C_alpha1"/>
    <property type="match status" value="1"/>
</dbReference>
<feature type="domain" description="Acyl-CoA oxidase/dehydrogenase middle" evidence="2">
    <location>
        <begin position="12"/>
        <end position="121"/>
    </location>
</feature>
<dbReference type="SUPFAM" id="SSF56645">
    <property type="entry name" value="Acyl-CoA dehydrogenase NM domain-like"/>
    <property type="match status" value="1"/>
</dbReference>
<keyword evidence="1" id="KW-0285">Flavoprotein</keyword>
<dbReference type="FunFam" id="2.40.110.10:FF:000005">
    <property type="entry name" value="Acyl-coenzyme A oxidase"/>
    <property type="match status" value="1"/>
</dbReference>
<reference evidence="4" key="1">
    <citation type="submission" date="2018-05" db="EMBL/GenBank/DDBJ databases">
        <authorList>
            <person name="Lanie J.A."/>
            <person name="Ng W.-L."/>
            <person name="Kazmierczak K.M."/>
            <person name="Andrzejewski T.M."/>
            <person name="Davidsen T.M."/>
            <person name="Wayne K.J."/>
            <person name="Tettelin H."/>
            <person name="Glass J.I."/>
            <person name="Rusch D."/>
            <person name="Podicherti R."/>
            <person name="Tsui H.-C.T."/>
            <person name="Winkler M.E."/>
        </authorList>
    </citation>
    <scope>NUCLEOTIDE SEQUENCE</scope>
</reference>
<sequence length="229" mass="25039">MGDIDSLKAVGCFGLTELGFGNNAVEMLTTATYDRETSEFVIHAPEPKARKFWITNGAIHAHYCVVFAQLMIDGNNEGIHGFLVRIRDDKMKMMPGVTVWDMGHKIGCNGVDNGSLGFENVRIPVKNMLDSTSQISDSGEFISSVKSKRGRFLKLADQLLSGRLCIASMCMGGTKMAILTAIRYASSRLAVGPTGKSDTPIMDYQLQQRALLPLLASTYAYNLALNYAK</sequence>
<dbReference type="InterPro" id="IPR012258">
    <property type="entry name" value="Acyl-CoA_oxidase"/>
</dbReference>
<dbReference type="InterPro" id="IPR055060">
    <property type="entry name" value="ACOX_C_alpha1"/>
</dbReference>
<dbReference type="PANTHER" id="PTHR10909:SF382">
    <property type="entry name" value="ACYL-COENZYME A OXIDASE"/>
    <property type="match status" value="1"/>
</dbReference>
<evidence type="ECO:0000259" key="3">
    <source>
        <dbReference type="Pfam" id="PF22924"/>
    </source>
</evidence>
<dbReference type="GO" id="GO:0071949">
    <property type="term" value="F:FAD binding"/>
    <property type="evidence" value="ECO:0007669"/>
    <property type="project" value="InterPro"/>
</dbReference>
<organism evidence="4">
    <name type="scientific">marine metagenome</name>
    <dbReference type="NCBI Taxonomy" id="408172"/>
    <lineage>
        <taxon>unclassified sequences</taxon>
        <taxon>metagenomes</taxon>
        <taxon>ecological metagenomes</taxon>
    </lineage>
</organism>
<dbReference type="Pfam" id="PF02770">
    <property type="entry name" value="Acyl-CoA_dh_M"/>
    <property type="match status" value="1"/>
</dbReference>
<dbReference type="EMBL" id="UINC01228074">
    <property type="protein sequence ID" value="SVE59236.1"/>
    <property type="molecule type" value="Genomic_DNA"/>
</dbReference>
<dbReference type="GO" id="GO:0005777">
    <property type="term" value="C:peroxisome"/>
    <property type="evidence" value="ECO:0007669"/>
    <property type="project" value="InterPro"/>
</dbReference>
<gene>
    <name evidence="4" type="ORF">METZ01_LOCUS512090</name>
</gene>
<accession>A0A383EQR8</accession>
<dbReference type="SUPFAM" id="SSF47203">
    <property type="entry name" value="Acyl-CoA dehydrogenase C-terminal domain-like"/>
    <property type="match status" value="1"/>
</dbReference>
<proteinExistence type="predicted"/>
<dbReference type="InterPro" id="IPR036250">
    <property type="entry name" value="AcylCo_DH-like_C"/>
</dbReference>
<dbReference type="InterPro" id="IPR009100">
    <property type="entry name" value="AcylCoA_DH/oxidase_NM_dom_sf"/>
</dbReference>
<evidence type="ECO:0000313" key="4">
    <source>
        <dbReference type="EMBL" id="SVE59236.1"/>
    </source>
</evidence>